<accession>H0EJC4</accession>
<dbReference type="InParanoid" id="H0EJC4"/>
<keyword evidence="3" id="KW-1185">Reference proteome</keyword>
<dbReference type="HOGENOM" id="CLU_2960960_0_0_1"/>
<dbReference type="Proteomes" id="UP000005446">
    <property type="component" value="Unassembled WGS sequence"/>
</dbReference>
<proteinExistence type="predicted"/>
<gene>
    <name evidence="2" type="ORF">M7I_2649</name>
</gene>
<organism evidence="2 3">
    <name type="scientific">Glarea lozoyensis (strain ATCC 74030 / MF5533)</name>
    <dbReference type="NCBI Taxonomy" id="1104152"/>
    <lineage>
        <taxon>Eukaryota</taxon>
        <taxon>Fungi</taxon>
        <taxon>Dikarya</taxon>
        <taxon>Ascomycota</taxon>
        <taxon>Pezizomycotina</taxon>
        <taxon>Leotiomycetes</taxon>
        <taxon>Helotiales</taxon>
        <taxon>Helotiaceae</taxon>
        <taxon>Glarea</taxon>
    </lineage>
</organism>
<name>H0EJC4_GLAL7</name>
<dbReference type="AlphaFoldDB" id="H0EJC4"/>
<protein>
    <submittedName>
        <fullName evidence="2">Uncharacterized protein</fullName>
    </submittedName>
</protein>
<evidence type="ECO:0000313" key="2">
    <source>
        <dbReference type="EMBL" id="EHL01317.1"/>
    </source>
</evidence>
<evidence type="ECO:0000256" key="1">
    <source>
        <dbReference type="SAM" id="MobiDB-lite"/>
    </source>
</evidence>
<feature type="region of interest" description="Disordered" evidence="1">
    <location>
        <begin position="1"/>
        <end position="20"/>
    </location>
</feature>
<evidence type="ECO:0000313" key="3">
    <source>
        <dbReference type="Proteomes" id="UP000005446"/>
    </source>
</evidence>
<comment type="caution">
    <text evidence="2">The sequence shown here is derived from an EMBL/GenBank/DDBJ whole genome shotgun (WGS) entry which is preliminary data.</text>
</comment>
<reference evidence="2 3" key="1">
    <citation type="journal article" date="2012" name="Eukaryot. Cell">
        <title>Genome sequence of the fungus Glarea lozoyensis: the first genome sequence of a species from the Helotiaceae family.</title>
        <authorList>
            <person name="Youssar L."/>
            <person name="Gruening B.A."/>
            <person name="Erxleben A."/>
            <person name="Guenther S."/>
            <person name="Huettel W."/>
        </authorList>
    </citation>
    <scope>NUCLEOTIDE SEQUENCE [LARGE SCALE GENOMIC DNA]</scope>
    <source>
        <strain evidence="3">ATCC 74030 / MF5533</strain>
    </source>
</reference>
<sequence>MLHQYTTTLHDQSIQPHRQVGTQVSMPLKIPTQYPIPATQAQRKMLHQILQPIDGTNKN</sequence>
<dbReference type="EMBL" id="AGUE01000055">
    <property type="protein sequence ID" value="EHL01317.1"/>
    <property type="molecule type" value="Genomic_DNA"/>
</dbReference>